<proteinExistence type="predicted"/>
<sequence length="394" mass="44106">MYHSLKDLGIVLSSVIALSSFYYCVHILQKTDLFSPCFIFSTAFFFFKYFQRSTEMTKLGPDLSPHLVPSPDSPPAMKKIQSPMVLRCIFLPLSCLLITVSFSNDSWSVWLSLLVQERKPSGNKILNEEYVAYKQQDCALASWLLASISPSILPGLVRCKSSFDIWQKLEQMYSISSTTRIMHLYCSLKSLRKRDHTMREYLDQIQAIYDNLAICGHTLSETVHISTILSGLPLEYESVVAVITSSQQPYKLDGVCSVLLDTEARQQDQLSQSIFSVNLAQGQIQSPGSILCQRQNFNSLSPSTQLVEGNTAIVQGQSSFSSPSVVQNQGVQQGSYHQGSNQNNNSSYQQSRTSTPPYRGRGGRGHGGCSRHQCQLCGKIGHLVNRCYYRFDVI</sequence>
<dbReference type="PANTHER" id="PTHR47481">
    <property type="match status" value="1"/>
</dbReference>
<dbReference type="Proteomes" id="UP000436088">
    <property type="component" value="Unassembled WGS sequence"/>
</dbReference>
<dbReference type="PANTHER" id="PTHR47481:SF30">
    <property type="entry name" value="CCHC-TYPE DOMAIN-CONTAINING PROTEIN"/>
    <property type="match status" value="1"/>
</dbReference>
<accession>A0A6A2ZFN8</accession>
<keyword evidence="4" id="KW-1185">Reference proteome</keyword>
<evidence type="ECO:0000256" key="1">
    <source>
        <dbReference type="SAM" id="MobiDB-lite"/>
    </source>
</evidence>
<dbReference type="AlphaFoldDB" id="A0A6A2ZFN8"/>
<feature type="transmembrane region" description="Helical" evidence="2">
    <location>
        <begin position="33"/>
        <end position="50"/>
    </location>
</feature>
<dbReference type="EMBL" id="VEPZ02001150">
    <property type="protein sequence ID" value="KAE8690688.1"/>
    <property type="molecule type" value="Genomic_DNA"/>
</dbReference>
<evidence type="ECO:0000256" key="2">
    <source>
        <dbReference type="SAM" id="Phobius"/>
    </source>
</evidence>
<feature type="region of interest" description="Disordered" evidence="1">
    <location>
        <begin position="331"/>
        <end position="365"/>
    </location>
</feature>
<evidence type="ECO:0008006" key="5">
    <source>
        <dbReference type="Google" id="ProtNLM"/>
    </source>
</evidence>
<keyword evidence="2" id="KW-1133">Transmembrane helix</keyword>
<comment type="caution">
    <text evidence="3">The sequence shown here is derived from an EMBL/GenBank/DDBJ whole genome shotgun (WGS) entry which is preliminary data.</text>
</comment>
<organism evidence="3 4">
    <name type="scientific">Hibiscus syriacus</name>
    <name type="common">Rose of Sharon</name>
    <dbReference type="NCBI Taxonomy" id="106335"/>
    <lineage>
        <taxon>Eukaryota</taxon>
        <taxon>Viridiplantae</taxon>
        <taxon>Streptophyta</taxon>
        <taxon>Embryophyta</taxon>
        <taxon>Tracheophyta</taxon>
        <taxon>Spermatophyta</taxon>
        <taxon>Magnoliopsida</taxon>
        <taxon>eudicotyledons</taxon>
        <taxon>Gunneridae</taxon>
        <taxon>Pentapetalae</taxon>
        <taxon>rosids</taxon>
        <taxon>malvids</taxon>
        <taxon>Malvales</taxon>
        <taxon>Malvaceae</taxon>
        <taxon>Malvoideae</taxon>
        <taxon>Hibiscus</taxon>
    </lineage>
</organism>
<evidence type="ECO:0000313" key="4">
    <source>
        <dbReference type="Proteomes" id="UP000436088"/>
    </source>
</evidence>
<dbReference type="Pfam" id="PF14223">
    <property type="entry name" value="Retrotran_gag_2"/>
    <property type="match status" value="1"/>
</dbReference>
<keyword evidence="2" id="KW-0472">Membrane</keyword>
<keyword evidence="2" id="KW-0812">Transmembrane</keyword>
<feature type="transmembrane region" description="Helical" evidence="2">
    <location>
        <begin position="7"/>
        <end position="27"/>
    </location>
</feature>
<evidence type="ECO:0000313" key="3">
    <source>
        <dbReference type="EMBL" id="KAE8690688.1"/>
    </source>
</evidence>
<gene>
    <name evidence="3" type="ORF">F3Y22_tig00110893pilonHSYRG00288</name>
</gene>
<reference evidence="3" key="1">
    <citation type="submission" date="2019-09" db="EMBL/GenBank/DDBJ databases">
        <title>Draft genome information of white flower Hibiscus syriacus.</title>
        <authorList>
            <person name="Kim Y.-M."/>
        </authorList>
    </citation>
    <scope>NUCLEOTIDE SEQUENCE [LARGE SCALE GENOMIC DNA]</scope>
    <source>
        <strain evidence="3">YM2019G1</strain>
    </source>
</reference>
<name>A0A6A2ZFN8_HIBSY</name>
<feature type="compositionally biased region" description="Low complexity" evidence="1">
    <location>
        <begin position="331"/>
        <end position="351"/>
    </location>
</feature>
<protein>
    <recommendedName>
        <fullName evidence="5">CCHC-type domain-containing protein</fullName>
    </recommendedName>
</protein>